<evidence type="ECO:0000313" key="1">
    <source>
        <dbReference type="EMBL" id="MFC0533860.1"/>
    </source>
</evidence>
<gene>
    <name evidence="1" type="ORF">ACFFIA_40285</name>
</gene>
<accession>A0ABV6MGJ2</accession>
<keyword evidence="2" id="KW-1185">Reference proteome</keyword>
<dbReference type="Proteomes" id="UP001589867">
    <property type="component" value="Unassembled WGS sequence"/>
</dbReference>
<reference evidence="1 2" key="1">
    <citation type="submission" date="2024-09" db="EMBL/GenBank/DDBJ databases">
        <authorList>
            <person name="Sun Q."/>
            <person name="Mori K."/>
        </authorList>
    </citation>
    <scope>NUCLEOTIDE SEQUENCE [LARGE SCALE GENOMIC DNA]</scope>
    <source>
        <strain evidence="1 2">TBRC 3947</strain>
    </source>
</reference>
<evidence type="ECO:0000313" key="2">
    <source>
        <dbReference type="Proteomes" id="UP001589867"/>
    </source>
</evidence>
<evidence type="ECO:0008006" key="3">
    <source>
        <dbReference type="Google" id="ProtNLM"/>
    </source>
</evidence>
<proteinExistence type="predicted"/>
<dbReference type="EMBL" id="JBHLUH010000091">
    <property type="protein sequence ID" value="MFC0533860.1"/>
    <property type="molecule type" value="Genomic_DNA"/>
</dbReference>
<dbReference type="RefSeq" id="WP_377261985.1">
    <property type="nucleotide sequence ID" value="NZ_JBHLUH010000091.1"/>
</dbReference>
<protein>
    <recommendedName>
        <fullName evidence="3">WYL domain-containing protein</fullName>
    </recommendedName>
</protein>
<name>A0ABV6MGJ2_9ACTN</name>
<comment type="caution">
    <text evidence="1">The sequence shown here is derived from an EMBL/GenBank/DDBJ whole genome shotgun (WGS) entry which is preliminary data.</text>
</comment>
<sequence>MNDAERRVWGRLPAGTRESLAGLSASDLQTLLLSVARARAAEVRPAGLLRRWREDRFVRPSPADPRAVAALEARMWRLLPERFAGVELSPVAPLGTCAVVTPQSQDRVVSTLRAAEVVSDSTNALAVEAADRRLRQPATGEVHLAASHRMLRAQRFPAGWGAHFRLFALVSSARDTGSGDTEARLLILHLGYWRRVLADLLPPGVTPRLEYTIFDSPVLRERLADTVAPAVPVVEDPERERGRGYYAGMALRITARRGDEVVELGDGGFTTWTAQVMGNAKERCLISCLSTERLAALTSDQP</sequence>
<organism evidence="1 2">
    <name type="scientific">Phytohabitans kaempferiae</name>
    <dbReference type="NCBI Taxonomy" id="1620943"/>
    <lineage>
        <taxon>Bacteria</taxon>
        <taxon>Bacillati</taxon>
        <taxon>Actinomycetota</taxon>
        <taxon>Actinomycetes</taxon>
        <taxon>Micromonosporales</taxon>
        <taxon>Micromonosporaceae</taxon>
    </lineage>
</organism>